<proteinExistence type="predicted"/>
<name>A0A9K3DV62_HELAN</name>
<dbReference type="Proteomes" id="UP000215914">
    <property type="component" value="Unassembled WGS sequence"/>
</dbReference>
<dbReference type="Gramene" id="mRNA:HanXRQr2_Chr16g0760601">
    <property type="protein sequence ID" value="mRNA:HanXRQr2_Chr16g0760601"/>
    <property type="gene ID" value="HanXRQr2_Chr16g0760601"/>
</dbReference>
<keyword evidence="3" id="KW-1185">Reference proteome</keyword>
<evidence type="ECO:0000256" key="1">
    <source>
        <dbReference type="SAM" id="MobiDB-lite"/>
    </source>
</evidence>
<reference evidence="2" key="1">
    <citation type="journal article" date="2017" name="Nature">
        <title>The sunflower genome provides insights into oil metabolism, flowering and Asterid evolution.</title>
        <authorList>
            <person name="Badouin H."/>
            <person name="Gouzy J."/>
            <person name="Grassa C.J."/>
            <person name="Murat F."/>
            <person name="Staton S.E."/>
            <person name="Cottret L."/>
            <person name="Lelandais-Briere C."/>
            <person name="Owens G.L."/>
            <person name="Carrere S."/>
            <person name="Mayjonade B."/>
            <person name="Legrand L."/>
            <person name="Gill N."/>
            <person name="Kane N.C."/>
            <person name="Bowers J.E."/>
            <person name="Hubner S."/>
            <person name="Bellec A."/>
            <person name="Berard A."/>
            <person name="Berges H."/>
            <person name="Blanchet N."/>
            <person name="Boniface M.C."/>
            <person name="Brunel D."/>
            <person name="Catrice O."/>
            <person name="Chaidir N."/>
            <person name="Claudel C."/>
            <person name="Donnadieu C."/>
            <person name="Faraut T."/>
            <person name="Fievet G."/>
            <person name="Helmstetter N."/>
            <person name="King M."/>
            <person name="Knapp S.J."/>
            <person name="Lai Z."/>
            <person name="Le Paslier M.C."/>
            <person name="Lippi Y."/>
            <person name="Lorenzon L."/>
            <person name="Mandel J.R."/>
            <person name="Marage G."/>
            <person name="Marchand G."/>
            <person name="Marquand E."/>
            <person name="Bret-Mestries E."/>
            <person name="Morien E."/>
            <person name="Nambeesan S."/>
            <person name="Nguyen T."/>
            <person name="Pegot-Espagnet P."/>
            <person name="Pouilly N."/>
            <person name="Raftis F."/>
            <person name="Sallet E."/>
            <person name="Schiex T."/>
            <person name="Thomas J."/>
            <person name="Vandecasteele C."/>
            <person name="Vares D."/>
            <person name="Vear F."/>
            <person name="Vautrin S."/>
            <person name="Crespi M."/>
            <person name="Mangin B."/>
            <person name="Burke J.M."/>
            <person name="Salse J."/>
            <person name="Munos S."/>
            <person name="Vincourt P."/>
            <person name="Rieseberg L.H."/>
            <person name="Langlade N.B."/>
        </authorList>
    </citation>
    <scope>NUCLEOTIDE SEQUENCE</scope>
    <source>
        <tissue evidence="2">Leaves</tissue>
    </source>
</reference>
<reference evidence="2" key="2">
    <citation type="submission" date="2020-06" db="EMBL/GenBank/DDBJ databases">
        <title>Helianthus annuus Genome sequencing and assembly Release 2.</title>
        <authorList>
            <person name="Gouzy J."/>
            <person name="Langlade N."/>
            <person name="Munos S."/>
        </authorList>
    </citation>
    <scope>NUCLEOTIDE SEQUENCE</scope>
    <source>
        <tissue evidence="2">Leaves</tissue>
    </source>
</reference>
<evidence type="ECO:0000313" key="3">
    <source>
        <dbReference type="Proteomes" id="UP000215914"/>
    </source>
</evidence>
<evidence type="ECO:0000313" key="2">
    <source>
        <dbReference type="EMBL" id="KAF5761057.1"/>
    </source>
</evidence>
<dbReference type="EMBL" id="MNCJ02000331">
    <property type="protein sequence ID" value="KAF5761057.1"/>
    <property type="molecule type" value="Genomic_DNA"/>
</dbReference>
<protein>
    <submittedName>
        <fullName evidence="2">Uncharacterized protein</fullName>
    </submittedName>
</protein>
<comment type="caution">
    <text evidence="2">The sequence shown here is derived from an EMBL/GenBank/DDBJ whole genome shotgun (WGS) entry which is preliminary data.</text>
</comment>
<gene>
    <name evidence="2" type="ORF">HanXRQr2_Chr16g0760601</name>
</gene>
<dbReference type="AlphaFoldDB" id="A0A9K3DV62"/>
<organism evidence="2 3">
    <name type="scientific">Helianthus annuus</name>
    <name type="common">Common sunflower</name>
    <dbReference type="NCBI Taxonomy" id="4232"/>
    <lineage>
        <taxon>Eukaryota</taxon>
        <taxon>Viridiplantae</taxon>
        <taxon>Streptophyta</taxon>
        <taxon>Embryophyta</taxon>
        <taxon>Tracheophyta</taxon>
        <taxon>Spermatophyta</taxon>
        <taxon>Magnoliopsida</taxon>
        <taxon>eudicotyledons</taxon>
        <taxon>Gunneridae</taxon>
        <taxon>Pentapetalae</taxon>
        <taxon>asterids</taxon>
        <taxon>campanulids</taxon>
        <taxon>Asterales</taxon>
        <taxon>Asteraceae</taxon>
        <taxon>Asteroideae</taxon>
        <taxon>Heliantheae alliance</taxon>
        <taxon>Heliantheae</taxon>
        <taxon>Helianthus</taxon>
    </lineage>
</organism>
<feature type="region of interest" description="Disordered" evidence="1">
    <location>
        <begin position="252"/>
        <end position="308"/>
    </location>
</feature>
<accession>A0A9K3DV62</accession>
<sequence length="328" mass="36963">MATRTRSLIGESTETFVQQKLLKNPEKEICAFDNVDIGALRASGAFPDKAIIRLFDRTVRSDVSSGEWICFLAYPFSLGLRYPFPEFMMQFFRKTNLSFSQTMPMVWRVLIVLNQIKALHVPNLCIEDIPIAYRLRSHGSSRFLLFSTPSNALVLKATKNEDGWQRKFFFVRRDSITEGNSLPVKWLTTANFRELAPPTEESEGRIQAVYELPESDRSFSTHLPSSSQYSSSDMFVKNPEVFDLEELDSYSGPVQVKKEPSPKPATSSKPNSSKAAAIPKPSPATKTRASSARKRKQTDSPASLETFPYENHGFVEASGFMTSFLNQV</sequence>
<feature type="compositionally biased region" description="Low complexity" evidence="1">
    <location>
        <begin position="264"/>
        <end position="287"/>
    </location>
</feature>